<dbReference type="InterPro" id="IPR050090">
    <property type="entry name" value="Tyrosine_recombinase_XerCD"/>
</dbReference>
<dbReference type="PANTHER" id="PTHR30349:SF64">
    <property type="entry name" value="PROPHAGE INTEGRASE INTD-RELATED"/>
    <property type="match status" value="1"/>
</dbReference>
<dbReference type="CDD" id="cd00796">
    <property type="entry name" value="INT_Rci_Hp1_C"/>
    <property type="match status" value="1"/>
</dbReference>
<dbReference type="PANTHER" id="PTHR30349">
    <property type="entry name" value="PHAGE INTEGRASE-RELATED"/>
    <property type="match status" value="1"/>
</dbReference>
<name>A0A0U1NKQ0_9RHOB</name>
<keyword evidence="4" id="KW-0233">DNA recombination</keyword>
<dbReference type="Pfam" id="PF00589">
    <property type="entry name" value="Phage_integrase"/>
    <property type="match status" value="1"/>
</dbReference>
<dbReference type="InterPro" id="IPR011010">
    <property type="entry name" value="DNA_brk_join_enz"/>
</dbReference>
<dbReference type="Gene3D" id="1.10.443.10">
    <property type="entry name" value="Intergrase catalytic core"/>
    <property type="match status" value="1"/>
</dbReference>
<comment type="similarity">
    <text evidence="1">Belongs to the 'phage' integrase family.</text>
</comment>
<keyword evidence="3" id="KW-0238">DNA-binding</keyword>
<dbReference type="STRING" id="282199.GCA_001049735_01345"/>
<dbReference type="InterPro" id="IPR002104">
    <property type="entry name" value="Integrase_catalytic"/>
</dbReference>
<accession>A0A0U1NKQ0</accession>
<evidence type="ECO:0000256" key="2">
    <source>
        <dbReference type="ARBA" id="ARBA00022908"/>
    </source>
</evidence>
<protein>
    <submittedName>
        <fullName evidence="6">Tyrosine recombinase XerC</fullName>
    </submittedName>
</protein>
<sequence length="317" mass="36994">MISFLRRSNSRDPQHSSAAPLLTLNTFFDEHYYPHAKATKRLAYHDWSVYNTHMREKLGRYSLDELTNPVLDVWVRQQILREYKRSTINKHIHLMNRMLNLARHWGHLTGYSQYQQNIKKLTVGDYTQRFLSDDEINSLLKACRASSNQFLYLFVQLLLLTGARKGEARNMRWQDVDIAKRVWTVPRSKNGRSRRIILSSSALEVLDATRTQADRLDLPTKPDCYVFTNPYTRTAYHSFYASWFTARDKAGLTGVRIHDLRHTYASMLINKGVSLYEVQTLLGHSSLQMTQRYAHLEPNLLHQRTEIVSDAISSMSI</sequence>
<evidence type="ECO:0000313" key="7">
    <source>
        <dbReference type="Proteomes" id="UP000048949"/>
    </source>
</evidence>
<dbReference type="AlphaFoldDB" id="A0A0U1NKQ0"/>
<dbReference type="OrthoDB" id="6388170at2"/>
<dbReference type="RefSeq" id="WP_048598686.1">
    <property type="nucleotide sequence ID" value="NZ_CVPC01000005.1"/>
</dbReference>
<proteinExistence type="inferred from homology"/>
<dbReference type="Proteomes" id="UP000048949">
    <property type="component" value="Unassembled WGS sequence"/>
</dbReference>
<dbReference type="EMBL" id="CVQV01000005">
    <property type="protein sequence ID" value="CRK75302.1"/>
    <property type="molecule type" value="Genomic_DNA"/>
</dbReference>
<dbReference type="InterPro" id="IPR010998">
    <property type="entry name" value="Integrase_recombinase_N"/>
</dbReference>
<evidence type="ECO:0000313" key="6">
    <source>
        <dbReference type="EMBL" id="CRK75302.1"/>
    </source>
</evidence>
<feature type="domain" description="Tyr recombinase" evidence="5">
    <location>
        <begin position="126"/>
        <end position="306"/>
    </location>
</feature>
<reference evidence="6 7" key="1">
    <citation type="submission" date="2015-04" db="EMBL/GenBank/DDBJ databases">
        <authorList>
            <person name="Syromyatnikov M.Y."/>
            <person name="Popov V.N."/>
        </authorList>
    </citation>
    <scope>NUCLEOTIDE SEQUENCE [LARGE SCALE GENOMIC DNA]</scope>
    <source>
        <strain evidence="6 7">CECT 5292</strain>
    </source>
</reference>
<evidence type="ECO:0000256" key="4">
    <source>
        <dbReference type="ARBA" id="ARBA00023172"/>
    </source>
</evidence>
<dbReference type="Gene3D" id="1.10.150.130">
    <property type="match status" value="1"/>
</dbReference>
<keyword evidence="2" id="KW-0229">DNA integration</keyword>
<dbReference type="PROSITE" id="PS51898">
    <property type="entry name" value="TYR_RECOMBINASE"/>
    <property type="match status" value="1"/>
</dbReference>
<gene>
    <name evidence="6" type="primary">xerC_3</name>
    <name evidence="6" type="ORF">NIG5292_01346</name>
</gene>
<dbReference type="SUPFAM" id="SSF56349">
    <property type="entry name" value="DNA breaking-rejoining enzymes"/>
    <property type="match status" value="1"/>
</dbReference>
<evidence type="ECO:0000256" key="3">
    <source>
        <dbReference type="ARBA" id="ARBA00023125"/>
    </source>
</evidence>
<organism evidence="6 7">
    <name type="scientific">Nereida ignava</name>
    <dbReference type="NCBI Taxonomy" id="282199"/>
    <lineage>
        <taxon>Bacteria</taxon>
        <taxon>Pseudomonadati</taxon>
        <taxon>Pseudomonadota</taxon>
        <taxon>Alphaproteobacteria</taxon>
        <taxon>Rhodobacterales</taxon>
        <taxon>Roseobacteraceae</taxon>
        <taxon>Nereida</taxon>
    </lineage>
</organism>
<keyword evidence="7" id="KW-1185">Reference proteome</keyword>
<evidence type="ECO:0000256" key="1">
    <source>
        <dbReference type="ARBA" id="ARBA00008857"/>
    </source>
</evidence>
<dbReference type="GO" id="GO:0003677">
    <property type="term" value="F:DNA binding"/>
    <property type="evidence" value="ECO:0007669"/>
    <property type="project" value="UniProtKB-KW"/>
</dbReference>
<dbReference type="GO" id="GO:0015074">
    <property type="term" value="P:DNA integration"/>
    <property type="evidence" value="ECO:0007669"/>
    <property type="project" value="UniProtKB-KW"/>
</dbReference>
<dbReference type="GO" id="GO:0006310">
    <property type="term" value="P:DNA recombination"/>
    <property type="evidence" value="ECO:0007669"/>
    <property type="project" value="UniProtKB-KW"/>
</dbReference>
<evidence type="ECO:0000259" key="5">
    <source>
        <dbReference type="PROSITE" id="PS51898"/>
    </source>
</evidence>
<dbReference type="InterPro" id="IPR013762">
    <property type="entry name" value="Integrase-like_cat_sf"/>
</dbReference>